<protein>
    <submittedName>
        <fullName evidence="2">Uncharacterized protein</fullName>
    </submittedName>
</protein>
<comment type="caution">
    <text evidence="2">The sequence shown here is derived from an EMBL/GenBank/DDBJ whole genome shotgun (WGS) entry which is preliminary data.</text>
</comment>
<organism evidence="2 3">
    <name type="scientific">Dreissena polymorpha</name>
    <name type="common">Zebra mussel</name>
    <name type="synonym">Mytilus polymorpha</name>
    <dbReference type="NCBI Taxonomy" id="45954"/>
    <lineage>
        <taxon>Eukaryota</taxon>
        <taxon>Metazoa</taxon>
        <taxon>Spiralia</taxon>
        <taxon>Lophotrochozoa</taxon>
        <taxon>Mollusca</taxon>
        <taxon>Bivalvia</taxon>
        <taxon>Autobranchia</taxon>
        <taxon>Heteroconchia</taxon>
        <taxon>Euheterodonta</taxon>
        <taxon>Imparidentia</taxon>
        <taxon>Neoheterodontei</taxon>
        <taxon>Myida</taxon>
        <taxon>Dreissenoidea</taxon>
        <taxon>Dreissenidae</taxon>
        <taxon>Dreissena</taxon>
    </lineage>
</organism>
<dbReference type="InterPro" id="IPR019734">
    <property type="entry name" value="TPR_rpt"/>
</dbReference>
<proteinExistence type="predicted"/>
<name>A0A9D4R6M9_DREPO</name>
<dbReference type="Gene3D" id="1.25.40.10">
    <property type="entry name" value="Tetratricopeptide repeat domain"/>
    <property type="match status" value="1"/>
</dbReference>
<dbReference type="SUPFAM" id="SSF48452">
    <property type="entry name" value="TPR-like"/>
    <property type="match status" value="1"/>
</dbReference>
<evidence type="ECO:0000313" key="2">
    <source>
        <dbReference type="EMBL" id="KAH3856949.1"/>
    </source>
</evidence>
<dbReference type="Proteomes" id="UP000828390">
    <property type="component" value="Unassembled WGS sequence"/>
</dbReference>
<sequence>MWNDCAEVDARPFLHYLQYLTYGGPGELDHQHHALRVLESYICVMRNQINLYHIEPALNSLGNCYEMKGDYEGALDYDEMSLRLHGTNNAANWHVRHVLRLISG</sequence>
<accession>A0A9D4R6M9</accession>
<evidence type="ECO:0000256" key="1">
    <source>
        <dbReference type="PROSITE-ProRule" id="PRU00339"/>
    </source>
</evidence>
<reference evidence="2" key="1">
    <citation type="journal article" date="2019" name="bioRxiv">
        <title>The Genome of the Zebra Mussel, Dreissena polymorpha: A Resource for Invasive Species Research.</title>
        <authorList>
            <person name="McCartney M.A."/>
            <person name="Auch B."/>
            <person name="Kono T."/>
            <person name="Mallez S."/>
            <person name="Zhang Y."/>
            <person name="Obille A."/>
            <person name="Becker A."/>
            <person name="Abrahante J.E."/>
            <person name="Garbe J."/>
            <person name="Badalamenti J.P."/>
            <person name="Herman A."/>
            <person name="Mangelson H."/>
            <person name="Liachko I."/>
            <person name="Sullivan S."/>
            <person name="Sone E.D."/>
            <person name="Koren S."/>
            <person name="Silverstein K.A.T."/>
            <person name="Beckman K.B."/>
            <person name="Gohl D.M."/>
        </authorList>
    </citation>
    <scope>NUCLEOTIDE SEQUENCE</scope>
    <source>
        <strain evidence="2">Duluth1</strain>
        <tissue evidence="2">Whole animal</tissue>
    </source>
</reference>
<dbReference type="EMBL" id="JAIWYP010000003">
    <property type="protein sequence ID" value="KAH3856949.1"/>
    <property type="molecule type" value="Genomic_DNA"/>
</dbReference>
<keyword evidence="3" id="KW-1185">Reference proteome</keyword>
<dbReference type="AlphaFoldDB" id="A0A9D4R6M9"/>
<evidence type="ECO:0000313" key="3">
    <source>
        <dbReference type="Proteomes" id="UP000828390"/>
    </source>
</evidence>
<keyword evidence="1" id="KW-0802">TPR repeat</keyword>
<dbReference type="InterPro" id="IPR011990">
    <property type="entry name" value="TPR-like_helical_dom_sf"/>
</dbReference>
<dbReference type="PROSITE" id="PS50005">
    <property type="entry name" value="TPR"/>
    <property type="match status" value="1"/>
</dbReference>
<gene>
    <name evidence="2" type="ORF">DPMN_099545</name>
</gene>
<feature type="repeat" description="TPR" evidence="1">
    <location>
        <begin position="55"/>
        <end position="88"/>
    </location>
</feature>
<reference evidence="2" key="2">
    <citation type="submission" date="2020-11" db="EMBL/GenBank/DDBJ databases">
        <authorList>
            <person name="McCartney M.A."/>
            <person name="Auch B."/>
            <person name="Kono T."/>
            <person name="Mallez S."/>
            <person name="Becker A."/>
            <person name="Gohl D.M."/>
            <person name="Silverstein K.A.T."/>
            <person name="Koren S."/>
            <person name="Bechman K.B."/>
            <person name="Herman A."/>
            <person name="Abrahante J.E."/>
            <person name="Garbe J."/>
        </authorList>
    </citation>
    <scope>NUCLEOTIDE SEQUENCE</scope>
    <source>
        <strain evidence="2">Duluth1</strain>
        <tissue evidence="2">Whole animal</tissue>
    </source>
</reference>